<accession>A0AAV0ZWN8</accession>
<dbReference type="InterPro" id="IPR044808">
    <property type="entry name" value="ERF_plant"/>
</dbReference>
<dbReference type="PROSITE" id="PS51032">
    <property type="entry name" value="AP2_ERF"/>
    <property type="match status" value="1"/>
</dbReference>
<dbReference type="SUPFAM" id="SSF54171">
    <property type="entry name" value="DNA-binding domain"/>
    <property type="match status" value="1"/>
</dbReference>
<name>A0AAV0ZWN8_VICFA</name>
<evidence type="ECO:0000259" key="7">
    <source>
        <dbReference type="PROSITE" id="PS51032"/>
    </source>
</evidence>
<feature type="domain" description="AP2/ERF" evidence="7">
    <location>
        <begin position="59"/>
        <end position="117"/>
    </location>
</feature>
<proteinExistence type="inferred from homology"/>
<dbReference type="GO" id="GO:0003677">
    <property type="term" value="F:DNA binding"/>
    <property type="evidence" value="ECO:0007669"/>
    <property type="project" value="UniProtKB-KW"/>
</dbReference>
<dbReference type="CDD" id="cd00018">
    <property type="entry name" value="AP2"/>
    <property type="match status" value="1"/>
</dbReference>
<gene>
    <name evidence="8" type="ORF">VFH_III059720</name>
</gene>
<dbReference type="PANTHER" id="PTHR31190:SF492">
    <property type="entry name" value="AP2 DOMAIN CLASS TRANSCRIPTION FACTOR"/>
    <property type="match status" value="1"/>
</dbReference>
<evidence type="ECO:0000313" key="9">
    <source>
        <dbReference type="Proteomes" id="UP001157006"/>
    </source>
</evidence>
<comment type="similarity">
    <text evidence="6">Belongs to the AP2/ERF transcription factor family. ERF subfamily.</text>
</comment>
<evidence type="ECO:0000256" key="1">
    <source>
        <dbReference type="ARBA" id="ARBA00004123"/>
    </source>
</evidence>
<dbReference type="Proteomes" id="UP001157006">
    <property type="component" value="Chromosome 3"/>
</dbReference>
<dbReference type="InterPro" id="IPR001471">
    <property type="entry name" value="AP2/ERF_dom"/>
</dbReference>
<evidence type="ECO:0000313" key="8">
    <source>
        <dbReference type="EMBL" id="CAI8602849.1"/>
    </source>
</evidence>
<dbReference type="PRINTS" id="PR00367">
    <property type="entry name" value="ETHRSPELEMNT"/>
</dbReference>
<evidence type="ECO:0000256" key="3">
    <source>
        <dbReference type="ARBA" id="ARBA00023125"/>
    </source>
</evidence>
<dbReference type="Pfam" id="PF00847">
    <property type="entry name" value="AP2"/>
    <property type="match status" value="1"/>
</dbReference>
<dbReference type="SMART" id="SM00380">
    <property type="entry name" value="AP2"/>
    <property type="match status" value="1"/>
</dbReference>
<evidence type="ECO:0000256" key="2">
    <source>
        <dbReference type="ARBA" id="ARBA00023015"/>
    </source>
</evidence>
<reference evidence="8 9" key="1">
    <citation type="submission" date="2023-01" db="EMBL/GenBank/DDBJ databases">
        <authorList>
            <person name="Kreplak J."/>
        </authorList>
    </citation>
    <scope>NUCLEOTIDE SEQUENCE [LARGE SCALE GENOMIC DNA]</scope>
</reference>
<keyword evidence="4" id="KW-0804">Transcription</keyword>
<dbReference type="GO" id="GO:0005634">
    <property type="term" value="C:nucleus"/>
    <property type="evidence" value="ECO:0007669"/>
    <property type="project" value="UniProtKB-SubCell"/>
</dbReference>
<evidence type="ECO:0000256" key="4">
    <source>
        <dbReference type="ARBA" id="ARBA00023163"/>
    </source>
</evidence>
<keyword evidence="5" id="KW-0539">Nucleus</keyword>
<dbReference type="Gene3D" id="3.30.730.10">
    <property type="entry name" value="AP2/ERF domain"/>
    <property type="match status" value="1"/>
</dbReference>
<dbReference type="InterPro" id="IPR036955">
    <property type="entry name" value="AP2/ERF_dom_sf"/>
</dbReference>
<dbReference type="EMBL" id="OX451738">
    <property type="protein sequence ID" value="CAI8602849.1"/>
    <property type="molecule type" value="Genomic_DNA"/>
</dbReference>
<keyword evidence="9" id="KW-1185">Reference proteome</keyword>
<sequence length="132" mass="15422">MHIMSSYSFFHDPDLEMLQQDPANNIHHVHRDPTHDYLSFDMVDQVPTKSESNQPKERSYIGVRKRPWGKFAAEIRDTTRGGRRVWLGTFDSAEDAALAYDQAAFSMREKDLHLHLHSRRDTITKESCHQKV</sequence>
<keyword evidence="3" id="KW-0238">DNA-binding</keyword>
<dbReference type="GO" id="GO:0009873">
    <property type="term" value="P:ethylene-activated signaling pathway"/>
    <property type="evidence" value="ECO:0007669"/>
    <property type="project" value="InterPro"/>
</dbReference>
<evidence type="ECO:0000256" key="6">
    <source>
        <dbReference type="ARBA" id="ARBA00024343"/>
    </source>
</evidence>
<dbReference type="InterPro" id="IPR016177">
    <property type="entry name" value="DNA-bd_dom_sf"/>
</dbReference>
<dbReference type="AlphaFoldDB" id="A0AAV0ZWN8"/>
<protein>
    <recommendedName>
        <fullName evidence="7">AP2/ERF domain-containing protein</fullName>
    </recommendedName>
</protein>
<dbReference type="PANTHER" id="PTHR31190">
    <property type="entry name" value="DNA-BINDING DOMAIN"/>
    <property type="match status" value="1"/>
</dbReference>
<evidence type="ECO:0000256" key="5">
    <source>
        <dbReference type="ARBA" id="ARBA00023242"/>
    </source>
</evidence>
<keyword evidence="2" id="KW-0805">Transcription regulation</keyword>
<organism evidence="8 9">
    <name type="scientific">Vicia faba</name>
    <name type="common">Broad bean</name>
    <name type="synonym">Faba vulgaris</name>
    <dbReference type="NCBI Taxonomy" id="3906"/>
    <lineage>
        <taxon>Eukaryota</taxon>
        <taxon>Viridiplantae</taxon>
        <taxon>Streptophyta</taxon>
        <taxon>Embryophyta</taxon>
        <taxon>Tracheophyta</taxon>
        <taxon>Spermatophyta</taxon>
        <taxon>Magnoliopsida</taxon>
        <taxon>eudicotyledons</taxon>
        <taxon>Gunneridae</taxon>
        <taxon>Pentapetalae</taxon>
        <taxon>rosids</taxon>
        <taxon>fabids</taxon>
        <taxon>Fabales</taxon>
        <taxon>Fabaceae</taxon>
        <taxon>Papilionoideae</taxon>
        <taxon>50 kb inversion clade</taxon>
        <taxon>NPAAA clade</taxon>
        <taxon>Hologalegina</taxon>
        <taxon>IRL clade</taxon>
        <taxon>Fabeae</taxon>
        <taxon>Vicia</taxon>
    </lineage>
</organism>
<comment type="subcellular location">
    <subcellularLocation>
        <location evidence="1">Nucleus</location>
    </subcellularLocation>
</comment>
<dbReference type="GO" id="GO:0003700">
    <property type="term" value="F:DNA-binding transcription factor activity"/>
    <property type="evidence" value="ECO:0007669"/>
    <property type="project" value="InterPro"/>
</dbReference>